<gene>
    <name evidence="1" type="ORF">E3O10_00960</name>
</gene>
<keyword evidence="2" id="KW-1185">Reference proteome</keyword>
<dbReference type="OrthoDB" id="9764271at2"/>
<sequence length="686" mass="71822">MILAKVKRVLTGVLVSGLIAVFLVSPAERAEALSGIDFDPGYMISDENFYTADAMTQGEIQDFLDAKIGTCQNSLCLNVLRIDTTTTTLSFGTCATYQGEANELASRMIYKVQQACAISAKVLLVTLQKEQGLVTSKAPTEAVLRKALGQGCPDTAQCDSAYYGFFMQVYSAARQFAWYGNPEGSHTSIKVGQSNAVRFHPSAACGSSAVVIRNRATAALYYYTPYQPNAAALANLGGTGDSCSSYGNRNFWVYYTDWFGSPNSGEVPIGGINLVAPDSGEIQIQGWAVDPDTADSVAVHVYIDGKGAAISTADDARPDVGRAFPGYGDKHGINLSVAASTGTHRVCVYAINLFGGRGNTELGCDSITIFNRSPIGGMNAFSSRFSGEVSVEGWTIDPDTSASLDVHLYVDGVGTATTLANINRPDVGRNVPGFGENHGIQVSFPVVAGPHNVCAYAINKERGGNALLGCQNVTVQSMSPFGGMNVVTGDRSITVQGWTIDPSTSDAITVHVYVDDVQLGAPTAGVRRPDIEQAFPGFGANHGIDFSTDVEPGLHNVCAYALNVGRGGNVLLGCQTVSVQDYSPFGGITVTPSANRATITGWTIDPDTMASIAVHTYMDGAGVAVSSANINRPDVGRAYPSSGPNHGIDISVSAAPGSHVICAYGINVGRGANKLLGCESITVPAS</sequence>
<name>A0A1H8KRA8_9MICO</name>
<dbReference type="RefSeq" id="WP_134450286.1">
    <property type="nucleotide sequence ID" value="NZ_FOCN01000020.1"/>
</dbReference>
<evidence type="ECO:0000313" key="1">
    <source>
        <dbReference type="EMBL" id="TFB95042.1"/>
    </source>
</evidence>
<dbReference type="STRING" id="1424661.SAMN05216281_12050"/>
<dbReference type="Proteomes" id="UP000297654">
    <property type="component" value="Unassembled WGS sequence"/>
</dbReference>
<protein>
    <recommendedName>
        <fullName evidence="3">Hemagglutinin</fullName>
    </recommendedName>
</protein>
<evidence type="ECO:0008006" key="3">
    <source>
        <dbReference type="Google" id="ProtNLM"/>
    </source>
</evidence>
<evidence type="ECO:0000313" key="2">
    <source>
        <dbReference type="Proteomes" id="UP000297654"/>
    </source>
</evidence>
<comment type="caution">
    <text evidence="1">The sequence shown here is derived from an EMBL/GenBank/DDBJ whole genome shotgun (WGS) entry which is preliminary data.</text>
</comment>
<reference evidence="1 2" key="1">
    <citation type="submission" date="2019-03" db="EMBL/GenBank/DDBJ databases">
        <title>Genomics of glacier-inhabiting Cryobacterium strains.</title>
        <authorList>
            <person name="Liu Q."/>
            <person name="Xin Y.-H."/>
        </authorList>
    </citation>
    <scope>NUCLEOTIDE SEQUENCE [LARGE SCALE GENOMIC DNA]</scope>
    <source>
        <strain evidence="1 2">Hh15</strain>
    </source>
</reference>
<dbReference type="AlphaFoldDB" id="A0A1H8KRA8"/>
<accession>A0A1H8KRA8</accession>
<dbReference type="EMBL" id="SOFF01000004">
    <property type="protein sequence ID" value="TFB95042.1"/>
    <property type="molecule type" value="Genomic_DNA"/>
</dbReference>
<organism evidence="1 2">
    <name type="scientific">Cryobacterium luteum</name>
    <dbReference type="NCBI Taxonomy" id="1424661"/>
    <lineage>
        <taxon>Bacteria</taxon>
        <taxon>Bacillati</taxon>
        <taxon>Actinomycetota</taxon>
        <taxon>Actinomycetes</taxon>
        <taxon>Micrococcales</taxon>
        <taxon>Microbacteriaceae</taxon>
        <taxon>Cryobacterium</taxon>
    </lineage>
</organism>
<proteinExistence type="predicted"/>